<organism evidence="1">
    <name type="scientific">viral metagenome</name>
    <dbReference type="NCBI Taxonomy" id="1070528"/>
    <lineage>
        <taxon>unclassified sequences</taxon>
        <taxon>metagenomes</taxon>
        <taxon>organismal metagenomes</taxon>
    </lineage>
</organism>
<name>A0A6M3XGD5_9ZZZZ</name>
<dbReference type="AlphaFoldDB" id="A0A6M3XGD5"/>
<proteinExistence type="predicted"/>
<reference evidence="1" key="1">
    <citation type="submission" date="2020-03" db="EMBL/GenBank/DDBJ databases">
        <title>The deep terrestrial virosphere.</title>
        <authorList>
            <person name="Holmfeldt K."/>
            <person name="Nilsson E."/>
            <person name="Simone D."/>
            <person name="Lopez-Fernandez M."/>
            <person name="Wu X."/>
            <person name="de Brujin I."/>
            <person name="Lundin D."/>
            <person name="Andersson A."/>
            <person name="Bertilsson S."/>
            <person name="Dopson M."/>
        </authorList>
    </citation>
    <scope>NUCLEOTIDE SEQUENCE</scope>
    <source>
        <strain evidence="1">TM448B00871</strain>
    </source>
</reference>
<protein>
    <submittedName>
        <fullName evidence="1">Uncharacterized protein</fullName>
    </submittedName>
</protein>
<evidence type="ECO:0000313" key="1">
    <source>
        <dbReference type="EMBL" id="QJH96924.1"/>
    </source>
</evidence>
<dbReference type="EMBL" id="MT144667">
    <property type="protein sequence ID" value="QJH96924.1"/>
    <property type="molecule type" value="Genomic_DNA"/>
</dbReference>
<gene>
    <name evidence="1" type="ORF">TM448B00871_0013</name>
</gene>
<accession>A0A6M3XGD5</accession>
<sequence>MDWKKLLKLLNAICELEVNGIIDGKELARKLLKNYYDSKRPWS</sequence>